<name>A0ABT0MLE5_9GAMM</name>
<evidence type="ECO:0000256" key="2">
    <source>
        <dbReference type="SAM" id="Phobius"/>
    </source>
</evidence>
<feature type="transmembrane region" description="Helical" evidence="2">
    <location>
        <begin position="555"/>
        <end position="578"/>
    </location>
</feature>
<dbReference type="EMBL" id="JAMBEP010000003">
    <property type="protein sequence ID" value="MCL1635709.1"/>
    <property type="molecule type" value="Genomic_DNA"/>
</dbReference>
<evidence type="ECO:0000313" key="4">
    <source>
        <dbReference type="EMBL" id="MCL1635709.1"/>
    </source>
</evidence>
<keyword evidence="5" id="KW-1185">Reference proteome</keyword>
<dbReference type="PANTHER" id="PTHR46825">
    <property type="entry name" value="D-ALANYL-D-ALANINE-CARBOXYPEPTIDASE/ENDOPEPTIDASE AMPH"/>
    <property type="match status" value="1"/>
</dbReference>
<dbReference type="Pfam" id="PF00144">
    <property type="entry name" value="Beta-lactamase"/>
    <property type="match status" value="1"/>
</dbReference>
<keyword evidence="2" id="KW-0472">Membrane</keyword>
<accession>A0ABT0MLE5</accession>
<reference evidence="4 5" key="1">
    <citation type="submission" date="2022-05" db="EMBL/GenBank/DDBJ databases">
        <title>Luteimonas sp. SX5, whole genome shotgun sequencing project.</title>
        <authorList>
            <person name="Zhao G."/>
            <person name="Shen L."/>
        </authorList>
    </citation>
    <scope>NUCLEOTIDE SEQUENCE [LARGE SCALE GENOMIC DNA]</scope>
    <source>
        <strain evidence="4 5">SX5</strain>
    </source>
</reference>
<dbReference type="InterPro" id="IPR001466">
    <property type="entry name" value="Beta-lactam-related"/>
</dbReference>
<feature type="transmembrane region" description="Helical" evidence="2">
    <location>
        <begin position="628"/>
        <end position="650"/>
    </location>
</feature>
<organism evidence="4 5">
    <name type="scientific">Luteimonas galliterrae</name>
    <dbReference type="NCBI Taxonomy" id="2940486"/>
    <lineage>
        <taxon>Bacteria</taxon>
        <taxon>Pseudomonadati</taxon>
        <taxon>Pseudomonadota</taxon>
        <taxon>Gammaproteobacteria</taxon>
        <taxon>Lysobacterales</taxon>
        <taxon>Lysobacteraceae</taxon>
        <taxon>Luteimonas</taxon>
    </lineage>
</organism>
<keyword evidence="2" id="KW-0812">Transmembrane</keyword>
<feature type="domain" description="Beta-lactamase-related" evidence="3">
    <location>
        <begin position="59"/>
        <end position="375"/>
    </location>
</feature>
<dbReference type="Proteomes" id="UP001431217">
    <property type="component" value="Unassembled WGS sequence"/>
</dbReference>
<evidence type="ECO:0000259" key="3">
    <source>
        <dbReference type="Pfam" id="PF00144"/>
    </source>
</evidence>
<feature type="transmembrane region" description="Helical" evidence="2">
    <location>
        <begin position="590"/>
        <end position="616"/>
    </location>
</feature>
<dbReference type="PANTHER" id="PTHR46825:SF9">
    <property type="entry name" value="BETA-LACTAMASE-RELATED DOMAIN-CONTAINING PROTEIN"/>
    <property type="match status" value="1"/>
</dbReference>
<dbReference type="RefSeq" id="WP_249475484.1">
    <property type="nucleotide sequence ID" value="NZ_JAMBEP010000003.1"/>
</dbReference>
<comment type="caution">
    <text evidence="4">The sequence shown here is derived from an EMBL/GenBank/DDBJ whole genome shotgun (WGS) entry which is preliminary data.</text>
</comment>
<evidence type="ECO:0000313" key="5">
    <source>
        <dbReference type="Proteomes" id="UP001431217"/>
    </source>
</evidence>
<gene>
    <name evidence="4" type="ORF">M2650_13855</name>
</gene>
<evidence type="ECO:0000256" key="1">
    <source>
        <dbReference type="SAM" id="MobiDB-lite"/>
    </source>
</evidence>
<sequence>MSTLPLAAQDGPDLRPPVTVERPKAQAPVAPADVTDAATGSLTRADLEAWLDGFMPYALERGDVAGSVVVVVKDGRILFQKGYGYADVAARKPVDPQRTLFRPGSVSKLFTWTAVMQLVEQGKLDLDRDVNEYLDFKIPPRDGKPITLRNIMTHTTGMEETARALITSDAKNIPSLGDYLKHWVPVRIFPAGVTPAYSNYATSLAGYIVERVSGEPFDDYLDRHIFAPLGMRHASFRQPLPAALQPLMSKGYELASDDKPKPYEIVTSAPAGALAASGEDMGRFMIAHLQNGAYGSGRILQPATAEQMHGTALTILPPLNRMLLGFYETNINGHRVIAHGGDTQWFHSYLHLFLDRNVGLYVSVNSAGKEGAAGAIRTALFESFADRYLPGPRAEGKVDPETAKQHAQQIAGRYENSRRAETSFISLAYLMGQVKVVANEDGTITVPMLTGLNGQPKKFREIAPYVWRDVAGHDRLAAKVVNGRVERFSTDPFSAFMMFDRTSWWRSAGWLMPLLVVALAALLLTVLAWPVSALVRRHYGVGYRLSGRDAKAHRWIRIASLAVLIVAGAAFAMVLSMLSSFELMTPGYDIVITLLRLLATVVVPLGAAVAVWNAWTVLRSGRRWPAKLWSIVLAVSCLGILWVCVVFRVIGYSANY</sequence>
<dbReference type="InterPro" id="IPR050491">
    <property type="entry name" value="AmpC-like"/>
</dbReference>
<dbReference type="Gene3D" id="3.40.710.10">
    <property type="entry name" value="DD-peptidase/beta-lactamase superfamily"/>
    <property type="match status" value="1"/>
</dbReference>
<proteinExistence type="predicted"/>
<dbReference type="InterPro" id="IPR012338">
    <property type="entry name" value="Beta-lactam/transpept-like"/>
</dbReference>
<keyword evidence="2" id="KW-1133">Transmembrane helix</keyword>
<protein>
    <submittedName>
        <fullName evidence="4">Beta-lactamase family protein</fullName>
    </submittedName>
</protein>
<dbReference type="SUPFAM" id="SSF56601">
    <property type="entry name" value="beta-lactamase/transpeptidase-like"/>
    <property type="match status" value="1"/>
</dbReference>
<feature type="transmembrane region" description="Helical" evidence="2">
    <location>
        <begin position="510"/>
        <end position="535"/>
    </location>
</feature>
<feature type="region of interest" description="Disordered" evidence="1">
    <location>
        <begin position="1"/>
        <end position="32"/>
    </location>
</feature>